<gene>
    <name evidence="1" type="ORF">G3569_01670</name>
</gene>
<evidence type="ECO:0000313" key="1">
    <source>
        <dbReference type="EMBL" id="NGP87047.1"/>
    </source>
</evidence>
<protein>
    <submittedName>
        <fullName evidence="1">Uncharacterized protein</fullName>
    </submittedName>
</protein>
<dbReference type="AlphaFoldDB" id="A0A6M1SZG4"/>
<comment type="caution">
    <text evidence="1">The sequence shown here is derived from an EMBL/GenBank/DDBJ whole genome shotgun (WGS) entry which is preliminary data.</text>
</comment>
<evidence type="ECO:0000313" key="2">
    <source>
        <dbReference type="Proteomes" id="UP000479132"/>
    </source>
</evidence>
<dbReference type="EMBL" id="JAALLS010000002">
    <property type="protein sequence ID" value="NGP87047.1"/>
    <property type="molecule type" value="Genomic_DNA"/>
</dbReference>
<keyword evidence="2" id="KW-1185">Reference proteome</keyword>
<sequence length="94" mass="10981">MQNQAVILNVMKDLPFNGSRWILEILRQAQNDEIKGFAKPSDNQFERVIAAVNKVGRTSCPTLDKLIYFKKQTGKDARRTSMDFYQRKLPHWQP</sequence>
<reference evidence="1 2" key="1">
    <citation type="submission" date="2020-02" db="EMBL/GenBank/DDBJ databases">
        <title>Aliifodinibius halophilus 2W32, complete genome.</title>
        <authorList>
            <person name="Li Y."/>
            <person name="Wu S."/>
        </authorList>
    </citation>
    <scope>NUCLEOTIDE SEQUENCE [LARGE SCALE GENOMIC DNA]</scope>
    <source>
        <strain evidence="1 2">2W32</strain>
    </source>
</reference>
<dbReference type="RefSeq" id="WP_165265447.1">
    <property type="nucleotide sequence ID" value="NZ_JAALLS010000002.1"/>
</dbReference>
<name>A0A6M1SZG4_9BACT</name>
<dbReference type="Proteomes" id="UP000479132">
    <property type="component" value="Unassembled WGS sequence"/>
</dbReference>
<accession>A0A6M1SZG4</accession>
<organism evidence="1 2">
    <name type="scientific">Fodinibius halophilus</name>
    <dbReference type="NCBI Taxonomy" id="1736908"/>
    <lineage>
        <taxon>Bacteria</taxon>
        <taxon>Pseudomonadati</taxon>
        <taxon>Balneolota</taxon>
        <taxon>Balneolia</taxon>
        <taxon>Balneolales</taxon>
        <taxon>Balneolaceae</taxon>
        <taxon>Fodinibius</taxon>
    </lineage>
</organism>
<proteinExistence type="predicted"/>